<dbReference type="EMBL" id="PVLQ01000027">
    <property type="protein sequence ID" value="PRD65685.1"/>
    <property type="molecule type" value="Genomic_DNA"/>
</dbReference>
<gene>
    <name evidence="1" type="ORF">C6P64_08960</name>
</gene>
<evidence type="ECO:0000313" key="2">
    <source>
        <dbReference type="Proteomes" id="UP000238589"/>
    </source>
</evidence>
<dbReference type="Proteomes" id="UP000238589">
    <property type="component" value="Unassembled WGS sequence"/>
</dbReference>
<sequence>MSEPRTTIYEVEVMFGDCDPAGIVFFPNYSKWMDASSLNYFRQCGLPSLQQLRKTRGIAGMPLLEIQTRFRRPATYGERLQVHTSVIEWRDKVFIHKHVVKRGDELLCEGTEVRAFVVHPPEDPTLIKAIAIPQDIKDLCR</sequence>
<evidence type="ECO:0000313" key="1">
    <source>
        <dbReference type="EMBL" id="PRD65685.1"/>
    </source>
</evidence>
<accession>A0A2S9K5L3</accession>
<name>A0A2S9K5L3_9BURK</name>
<dbReference type="OrthoDB" id="21822at2"/>
<dbReference type="Pfam" id="PF13279">
    <property type="entry name" value="4HBT_2"/>
    <property type="match status" value="1"/>
</dbReference>
<reference evidence="1 2" key="1">
    <citation type="submission" date="2018-03" db="EMBL/GenBank/DDBJ databases">
        <title>Comparative genomics illustrates the genes involved in a hyperalkaliphilic mechanisms of Serpentinomonas isolated from highly-alkaline calcium-rich serpentinized springs.</title>
        <authorList>
            <person name="Suzuki S."/>
            <person name="Ishii S."/>
            <person name="Walworth N."/>
            <person name="Bird L."/>
            <person name="Kuenen J.G."/>
            <person name="Nealson K.H."/>
        </authorList>
    </citation>
    <scope>NUCLEOTIDE SEQUENCE [LARGE SCALE GENOMIC DNA]</scope>
    <source>
        <strain evidence="1 2">P1</strain>
    </source>
</reference>
<dbReference type="InterPro" id="IPR029069">
    <property type="entry name" value="HotDog_dom_sf"/>
</dbReference>
<dbReference type="AlphaFoldDB" id="A0A2S9K5L3"/>
<comment type="caution">
    <text evidence="1">The sequence shown here is derived from an EMBL/GenBank/DDBJ whole genome shotgun (WGS) entry which is preliminary data.</text>
</comment>
<proteinExistence type="predicted"/>
<dbReference type="Gene3D" id="3.10.129.10">
    <property type="entry name" value="Hotdog Thioesterase"/>
    <property type="match status" value="1"/>
</dbReference>
<organism evidence="1 2">
    <name type="scientific">Malikia granosa</name>
    <dbReference type="NCBI Taxonomy" id="263067"/>
    <lineage>
        <taxon>Bacteria</taxon>
        <taxon>Pseudomonadati</taxon>
        <taxon>Pseudomonadota</taxon>
        <taxon>Betaproteobacteria</taxon>
        <taxon>Burkholderiales</taxon>
        <taxon>Comamonadaceae</taxon>
        <taxon>Malikia</taxon>
    </lineage>
</organism>
<dbReference type="RefSeq" id="WP_105748211.1">
    <property type="nucleotide sequence ID" value="NZ_PVLQ01000027.1"/>
</dbReference>
<protein>
    <submittedName>
        <fullName evidence="1">Acyl-CoA thioesterase</fullName>
    </submittedName>
</protein>
<dbReference type="SUPFAM" id="SSF54637">
    <property type="entry name" value="Thioesterase/thiol ester dehydrase-isomerase"/>
    <property type="match status" value="1"/>
</dbReference>
<keyword evidence="2" id="KW-1185">Reference proteome</keyword>
<dbReference type="CDD" id="cd00586">
    <property type="entry name" value="4HBT"/>
    <property type="match status" value="1"/>
</dbReference>